<organism evidence="1">
    <name type="scientific">Anguilla anguilla</name>
    <name type="common">European freshwater eel</name>
    <name type="synonym">Muraena anguilla</name>
    <dbReference type="NCBI Taxonomy" id="7936"/>
    <lineage>
        <taxon>Eukaryota</taxon>
        <taxon>Metazoa</taxon>
        <taxon>Chordata</taxon>
        <taxon>Craniata</taxon>
        <taxon>Vertebrata</taxon>
        <taxon>Euteleostomi</taxon>
        <taxon>Actinopterygii</taxon>
        <taxon>Neopterygii</taxon>
        <taxon>Teleostei</taxon>
        <taxon>Anguilliformes</taxon>
        <taxon>Anguillidae</taxon>
        <taxon>Anguilla</taxon>
    </lineage>
</organism>
<dbReference type="EMBL" id="GBXM01008103">
    <property type="protein sequence ID" value="JAI00475.1"/>
    <property type="molecule type" value="Transcribed_RNA"/>
</dbReference>
<protein>
    <submittedName>
        <fullName evidence="1">Uncharacterized protein</fullName>
    </submittedName>
</protein>
<reference evidence="1" key="2">
    <citation type="journal article" date="2015" name="Fish Shellfish Immunol.">
        <title>Early steps in the European eel (Anguilla anguilla)-Vibrio vulnificus interaction in the gills: Role of the RtxA13 toxin.</title>
        <authorList>
            <person name="Callol A."/>
            <person name="Pajuelo D."/>
            <person name="Ebbesson L."/>
            <person name="Teles M."/>
            <person name="MacKenzie S."/>
            <person name="Amaro C."/>
        </authorList>
    </citation>
    <scope>NUCLEOTIDE SEQUENCE</scope>
</reference>
<sequence>MEIQNGTIIRFYCVVTERFLSGDVTHLSQTECNSISLPITVFKKNIYIHTCGGLWCLV</sequence>
<reference evidence="1" key="1">
    <citation type="submission" date="2014-11" db="EMBL/GenBank/DDBJ databases">
        <authorList>
            <person name="Amaro Gonzalez C."/>
        </authorList>
    </citation>
    <scope>NUCLEOTIDE SEQUENCE</scope>
</reference>
<accession>A0A0E9XCV3</accession>
<dbReference type="AlphaFoldDB" id="A0A0E9XCV3"/>
<name>A0A0E9XCV3_ANGAN</name>
<evidence type="ECO:0000313" key="1">
    <source>
        <dbReference type="EMBL" id="JAI00475.1"/>
    </source>
</evidence>
<proteinExistence type="predicted"/>